<evidence type="ECO:0000256" key="1">
    <source>
        <dbReference type="SAM" id="Phobius"/>
    </source>
</evidence>
<dbReference type="EMBL" id="JACSEA010000019">
    <property type="protein sequence ID" value="KAF7382235.1"/>
    <property type="molecule type" value="Genomic_DNA"/>
</dbReference>
<sequence length="436" mass="50996">MEGMEMTTMVFKWRRAFSREGIATTNFYFSQLYESLYYVKRIVQPYYIVVISNYNAINEFSLATRTFDMSSAIWLVIFNNKEYSFDYCHNPPGNIFHLKFNSEMLIRCGTENILREWYSVDTRRVEINDVATWSLEKGITKIVPDSLYERRHNLQDFSDKSSLRIAYFSIFFFITVISAAYSAALISFLTSIIHILPFHSLESFVEDGTYQFAVFRGTAYYDKFANSVDPLAKKVMKLMLKEEKLPSTILEAFNIPTPSKVSHLLIEYISPSTWFKNIKYNAKFRLHFWLQIGICKNRNLAIYTFDEIRRSVDLEIPCNVVRVEAGRVNRFAIVLSKHNPFTGVINFQLQKFVNNGMINRLRDTIFKKKFHDMIKYQPVPITTVISLIFFIQIGIILGRIWAMKDPDKRMPTMDSTMDSIHCSINCEHYIECPGNS</sequence>
<evidence type="ECO:0000313" key="2">
    <source>
        <dbReference type="EMBL" id="KAF7382235.1"/>
    </source>
</evidence>
<feature type="transmembrane region" description="Helical" evidence="1">
    <location>
        <begin position="379"/>
        <end position="402"/>
    </location>
</feature>
<name>A0A834MRU1_VESVU</name>
<keyword evidence="1" id="KW-0472">Membrane</keyword>
<protein>
    <submittedName>
        <fullName evidence="2">Uncharacterized protein</fullName>
    </submittedName>
</protein>
<keyword evidence="1" id="KW-0812">Transmembrane</keyword>
<proteinExistence type="predicted"/>
<dbReference type="Gene3D" id="1.10.287.70">
    <property type="match status" value="1"/>
</dbReference>
<dbReference type="Proteomes" id="UP000614350">
    <property type="component" value="Unassembled WGS sequence"/>
</dbReference>
<feature type="transmembrane region" description="Helical" evidence="1">
    <location>
        <begin position="165"/>
        <end position="189"/>
    </location>
</feature>
<reference evidence="2" key="1">
    <citation type="journal article" date="2020" name="G3 (Bethesda)">
        <title>High-Quality Assemblies for Three Invasive Social Wasps from the &lt;i&gt;Vespula&lt;/i&gt; Genus.</title>
        <authorList>
            <person name="Harrop T.W.R."/>
            <person name="Guhlin J."/>
            <person name="McLaughlin G.M."/>
            <person name="Permina E."/>
            <person name="Stockwell P."/>
            <person name="Gilligan J."/>
            <person name="Le Lec M.F."/>
            <person name="Gruber M.A.M."/>
            <person name="Quinn O."/>
            <person name="Lovegrove M."/>
            <person name="Duncan E.J."/>
            <person name="Remnant E.J."/>
            <person name="Van Eeckhoven J."/>
            <person name="Graham B."/>
            <person name="Knapp R.A."/>
            <person name="Langford K.W."/>
            <person name="Kronenberg Z."/>
            <person name="Press M.O."/>
            <person name="Eacker S.M."/>
            <person name="Wilson-Rankin E.E."/>
            <person name="Purcell J."/>
            <person name="Lester P.J."/>
            <person name="Dearden P.K."/>
        </authorList>
    </citation>
    <scope>NUCLEOTIDE SEQUENCE</scope>
    <source>
        <strain evidence="2">Marl-1</strain>
    </source>
</reference>
<dbReference type="AlphaFoldDB" id="A0A834MRU1"/>
<evidence type="ECO:0000313" key="3">
    <source>
        <dbReference type="Proteomes" id="UP000614350"/>
    </source>
</evidence>
<keyword evidence="1" id="KW-1133">Transmembrane helix</keyword>
<keyword evidence="3" id="KW-1185">Reference proteome</keyword>
<gene>
    <name evidence="2" type="ORF">HZH66_013667</name>
</gene>
<accession>A0A834MRU1</accession>
<comment type="caution">
    <text evidence="2">The sequence shown here is derived from an EMBL/GenBank/DDBJ whole genome shotgun (WGS) entry which is preliminary data.</text>
</comment>
<organism evidence="2 3">
    <name type="scientific">Vespula vulgaris</name>
    <name type="common">Yellow jacket</name>
    <name type="synonym">Wasp</name>
    <dbReference type="NCBI Taxonomy" id="7454"/>
    <lineage>
        <taxon>Eukaryota</taxon>
        <taxon>Metazoa</taxon>
        <taxon>Ecdysozoa</taxon>
        <taxon>Arthropoda</taxon>
        <taxon>Hexapoda</taxon>
        <taxon>Insecta</taxon>
        <taxon>Pterygota</taxon>
        <taxon>Neoptera</taxon>
        <taxon>Endopterygota</taxon>
        <taxon>Hymenoptera</taxon>
        <taxon>Apocrita</taxon>
        <taxon>Aculeata</taxon>
        <taxon>Vespoidea</taxon>
        <taxon>Vespidae</taxon>
        <taxon>Vespinae</taxon>
        <taxon>Vespula</taxon>
    </lineage>
</organism>